<dbReference type="Pfam" id="PF20148">
    <property type="entry name" value="DUF6531"/>
    <property type="match status" value="1"/>
</dbReference>
<protein>
    <submittedName>
        <fullName evidence="4">RHS repeat-associated protein</fullName>
    </submittedName>
</protein>
<dbReference type="Pfam" id="PF25023">
    <property type="entry name" value="TEN_YD-shell"/>
    <property type="match status" value="1"/>
</dbReference>
<dbReference type="Proteomes" id="UP001549184">
    <property type="component" value="Unassembled WGS sequence"/>
</dbReference>
<sequence>MMKQRAQCGVARWWLLRLAVFLVLAMPYLATAGTYFNTPFYFQGYDAKQNLVRYNYDKFDDAVDNAKKYLVSSYPASNPAVCLPQSAYEDDALRIASGYIAKVSYASTDPKVSCPTNVLNIQLTQYNNDPEKNTGDAGNCDGGIGVSGGDGVVTCAGTTFIGDPINVAAGNKYVQETDVEVSPWLTFRRFYNSQSGIVRQTTLGSQWRHSFDRALSFLNTMPNGKGTSYILVQRPDGRSERFRAGTNGSWVTDPNMADTLTSDSTGYTLFVAGPNQFERYSTAGQLQYVMDQSGQSATLAYNGAQLQSVTDPQGRTLRFTYDGNGFLRTLTVPDGGVLTFPASITSSYLYDENSQLLGEYGDTMRDYLWLDGIPVAVSDTKLRGGLSLSFQTTTSYVHADGLNTPRAITDASGKVQWQWSYTGNPFGEQLPTSSTGFVYNLRYAGQYYDAESRLMDNIHRTYEPATGRYLQSDPIGLAGGWSTYAYVGGNSLNAADPLGLWVYTGNPTQCALFSGGLRMARDAATSPDLDAAQQATLAGAVNAYGREGDSSVRIVFNQENNFTGAVTGLRKNGVRFTSIV</sequence>
<evidence type="ECO:0000259" key="3">
    <source>
        <dbReference type="Pfam" id="PF25023"/>
    </source>
</evidence>
<dbReference type="Gene3D" id="2.180.10.10">
    <property type="entry name" value="RHS repeat-associated core"/>
    <property type="match status" value="1"/>
</dbReference>
<dbReference type="NCBIfam" id="TIGR01643">
    <property type="entry name" value="YD_repeat_2x"/>
    <property type="match status" value="1"/>
</dbReference>
<comment type="caution">
    <text evidence="4">The sequence shown here is derived from an EMBL/GenBank/DDBJ whole genome shotgun (WGS) entry which is preliminary data.</text>
</comment>
<reference evidence="4 5" key="1">
    <citation type="submission" date="2024-06" db="EMBL/GenBank/DDBJ databases">
        <title>Sorghum-associated microbial communities from plants grown in Nebraska, USA.</title>
        <authorList>
            <person name="Schachtman D."/>
        </authorList>
    </citation>
    <scope>NUCLEOTIDE SEQUENCE [LARGE SCALE GENOMIC DNA]</scope>
    <source>
        <strain evidence="4 5">1073</strain>
    </source>
</reference>
<dbReference type="InterPro" id="IPR050708">
    <property type="entry name" value="T6SS_VgrG/RHS"/>
</dbReference>
<dbReference type="PANTHER" id="PTHR32305">
    <property type="match status" value="1"/>
</dbReference>
<name>A0ABV2JXH3_9GAMM</name>
<dbReference type="InterPro" id="IPR031325">
    <property type="entry name" value="RHS_repeat"/>
</dbReference>
<evidence type="ECO:0000259" key="2">
    <source>
        <dbReference type="Pfam" id="PF20148"/>
    </source>
</evidence>
<gene>
    <name evidence="4" type="ORF">ABIC75_003283</name>
</gene>
<dbReference type="NCBIfam" id="TIGR03696">
    <property type="entry name" value="Rhs_assc_core"/>
    <property type="match status" value="1"/>
</dbReference>
<feature type="domain" description="DUF6531" evidence="2">
    <location>
        <begin position="162"/>
        <end position="242"/>
    </location>
</feature>
<dbReference type="PRINTS" id="PR00394">
    <property type="entry name" value="RHSPROTEIN"/>
</dbReference>
<dbReference type="InterPro" id="IPR022385">
    <property type="entry name" value="Rhs_assc_core"/>
</dbReference>
<keyword evidence="5" id="KW-1185">Reference proteome</keyword>
<keyword evidence="1" id="KW-0677">Repeat</keyword>
<accession>A0ABV2JXH3</accession>
<dbReference type="PANTHER" id="PTHR32305:SF15">
    <property type="entry name" value="PROTEIN RHSA-RELATED"/>
    <property type="match status" value="1"/>
</dbReference>
<evidence type="ECO:0000313" key="5">
    <source>
        <dbReference type="Proteomes" id="UP001549184"/>
    </source>
</evidence>
<dbReference type="InterPro" id="IPR056823">
    <property type="entry name" value="TEN-like_YD-shell"/>
</dbReference>
<dbReference type="Pfam" id="PF05593">
    <property type="entry name" value="RHS_repeat"/>
    <property type="match status" value="1"/>
</dbReference>
<evidence type="ECO:0000256" key="1">
    <source>
        <dbReference type="ARBA" id="ARBA00022737"/>
    </source>
</evidence>
<dbReference type="InterPro" id="IPR045351">
    <property type="entry name" value="DUF6531"/>
</dbReference>
<dbReference type="InterPro" id="IPR006530">
    <property type="entry name" value="YD"/>
</dbReference>
<dbReference type="EMBL" id="JBEPMU010000005">
    <property type="protein sequence ID" value="MET3653546.1"/>
    <property type="molecule type" value="Genomic_DNA"/>
</dbReference>
<feature type="domain" description="Teneurin-like YD-shell" evidence="3">
    <location>
        <begin position="396"/>
        <end position="473"/>
    </location>
</feature>
<dbReference type="RefSeq" id="WP_354014935.1">
    <property type="nucleotide sequence ID" value="NZ_JBEPMU010000005.1"/>
</dbReference>
<organism evidence="4 5">
    <name type="scientific">Dyella japonica</name>
    <dbReference type="NCBI Taxonomy" id="231455"/>
    <lineage>
        <taxon>Bacteria</taxon>
        <taxon>Pseudomonadati</taxon>
        <taxon>Pseudomonadota</taxon>
        <taxon>Gammaproteobacteria</taxon>
        <taxon>Lysobacterales</taxon>
        <taxon>Rhodanobacteraceae</taxon>
        <taxon>Dyella</taxon>
    </lineage>
</organism>
<evidence type="ECO:0000313" key="4">
    <source>
        <dbReference type="EMBL" id="MET3653546.1"/>
    </source>
</evidence>
<proteinExistence type="predicted"/>